<gene>
    <name evidence="1" type="ORF">I6U51_19435</name>
</gene>
<proteinExistence type="predicted"/>
<dbReference type="Proteomes" id="UP000622687">
    <property type="component" value="Unassembled WGS sequence"/>
</dbReference>
<comment type="caution">
    <text evidence="1">The sequence shown here is derived from an EMBL/GenBank/DDBJ whole genome shotgun (WGS) entry which is preliminary data.</text>
</comment>
<name>A0A934HWZ9_9CLOT</name>
<keyword evidence="2" id="KW-1185">Reference proteome</keyword>
<dbReference type="AlphaFoldDB" id="A0A934HWZ9"/>
<dbReference type="RefSeq" id="WP_211144223.1">
    <property type="nucleotide sequence ID" value="NZ_JAEEGB010000035.1"/>
</dbReference>
<evidence type="ECO:0000313" key="2">
    <source>
        <dbReference type="Proteomes" id="UP000622687"/>
    </source>
</evidence>
<dbReference type="EMBL" id="JAEEGB010000035">
    <property type="protein sequence ID" value="MBI6874848.1"/>
    <property type="molecule type" value="Genomic_DNA"/>
</dbReference>
<sequence length="216" mass="25786">MSKKEEIIRLFNNGVQDKEIADRIETSLKYIRQVLKDKREPSISDETNKGNIDKSEIDRINKDTNELKLRVEELERIIRYIINDKEGKAADKKEDVIVKLEEVESFIKNIKKNYRYIKDFKVKFTMDWDNSFNEKDENAIDDKPSFNPIAFYRKEGEKKLKEKLSYLSNEELIQIIKEYVSDHKGETCKWKNKDKLVQYILERVKNFAESSKVLYT</sequence>
<evidence type="ECO:0000313" key="1">
    <source>
        <dbReference type="EMBL" id="MBI6874848.1"/>
    </source>
</evidence>
<protein>
    <submittedName>
        <fullName evidence="1">Uncharacterized protein</fullName>
    </submittedName>
</protein>
<accession>A0A934HWZ9</accession>
<organism evidence="1 2">
    <name type="scientific">Clostridium aciditolerans</name>
    <dbReference type="NCBI Taxonomy" id="339861"/>
    <lineage>
        <taxon>Bacteria</taxon>
        <taxon>Bacillati</taxon>
        <taxon>Bacillota</taxon>
        <taxon>Clostridia</taxon>
        <taxon>Eubacteriales</taxon>
        <taxon>Clostridiaceae</taxon>
        <taxon>Clostridium</taxon>
    </lineage>
</organism>
<reference evidence="1" key="1">
    <citation type="submission" date="2020-12" db="EMBL/GenBank/DDBJ databases">
        <title>Clostridium thailandense sp. nov., a novel acetogenic bacterium isolated from peat land soil in Thailand.</title>
        <authorList>
            <person name="Chaikitkaew S."/>
            <person name="Birkeland N.K."/>
        </authorList>
    </citation>
    <scope>NUCLEOTIDE SEQUENCE</scope>
    <source>
        <strain evidence="1">DSM 17425</strain>
    </source>
</reference>